<evidence type="ECO:0000313" key="2">
    <source>
        <dbReference type="EMBL" id="KEZ39598.1"/>
    </source>
</evidence>
<keyword evidence="3" id="KW-1185">Reference proteome</keyword>
<dbReference type="InterPro" id="IPR031804">
    <property type="entry name" value="DUF4743"/>
</dbReference>
<dbReference type="Pfam" id="PF15916">
    <property type="entry name" value="DUF4743"/>
    <property type="match status" value="1"/>
</dbReference>
<feature type="domain" description="DUF4743" evidence="1">
    <location>
        <begin position="70"/>
        <end position="125"/>
    </location>
</feature>
<sequence>MPDVASKAPMSFLDVVNECDNFPLPQRDLKNSRSVGFVVPSVATAFRNQLGWRLDESTTPKTLALVGGNNPSSRSAVVEKTLLKIRDEKKFVILSRWRNERKPVYGPAGQLLFAVERAATPLLGVVTYGIHMTAFTGSESGQTKIWLQRRSKTPPSTLAFSTTPSLAVFP</sequence>
<dbReference type="KEGG" id="sapo:SAPIO_CDS9513"/>
<name>A0A084FWY6_PSEDA</name>
<dbReference type="AlphaFoldDB" id="A0A084FWY6"/>
<evidence type="ECO:0000313" key="3">
    <source>
        <dbReference type="Proteomes" id="UP000028545"/>
    </source>
</evidence>
<dbReference type="Proteomes" id="UP000028545">
    <property type="component" value="Unassembled WGS sequence"/>
</dbReference>
<dbReference type="Gene3D" id="3.30.750.160">
    <property type="match status" value="1"/>
</dbReference>
<dbReference type="RefSeq" id="XP_016639397.1">
    <property type="nucleotide sequence ID" value="XM_016790887.1"/>
</dbReference>
<proteinExistence type="predicted"/>
<dbReference type="GeneID" id="27728585"/>
<evidence type="ECO:0000259" key="1">
    <source>
        <dbReference type="Pfam" id="PF15916"/>
    </source>
</evidence>
<dbReference type="OrthoDB" id="10261522at2759"/>
<gene>
    <name evidence="2" type="ORF">SAPIO_CDS9513</name>
</gene>
<comment type="caution">
    <text evidence="2">The sequence shown here is derived from an EMBL/GenBank/DDBJ whole genome shotgun (WGS) entry which is preliminary data.</text>
</comment>
<dbReference type="EMBL" id="JOWA01000143">
    <property type="protein sequence ID" value="KEZ39598.1"/>
    <property type="molecule type" value="Genomic_DNA"/>
</dbReference>
<reference evidence="2 3" key="1">
    <citation type="journal article" date="2014" name="Genome Announc.">
        <title>Draft genome sequence of the pathogenic fungus Scedosporium apiospermum.</title>
        <authorList>
            <person name="Vandeputte P."/>
            <person name="Ghamrawi S."/>
            <person name="Rechenmann M."/>
            <person name="Iltis A."/>
            <person name="Giraud S."/>
            <person name="Fleury M."/>
            <person name="Thornton C."/>
            <person name="Delhaes L."/>
            <person name="Meyer W."/>
            <person name="Papon N."/>
            <person name="Bouchara J.P."/>
        </authorList>
    </citation>
    <scope>NUCLEOTIDE SEQUENCE [LARGE SCALE GENOMIC DNA]</scope>
    <source>
        <strain evidence="2 3">IHEM 14462</strain>
    </source>
</reference>
<protein>
    <recommendedName>
        <fullName evidence="1">DUF4743 domain-containing protein</fullName>
    </recommendedName>
</protein>
<dbReference type="HOGENOM" id="CLU_1571545_0_0_1"/>
<organism evidence="2 3">
    <name type="scientific">Pseudallescheria apiosperma</name>
    <name type="common">Scedosporium apiospermum</name>
    <dbReference type="NCBI Taxonomy" id="563466"/>
    <lineage>
        <taxon>Eukaryota</taxon>
        <taxon>Fungi</taxon>
        <taxon>Dikarya</taxon>
        <taxon>Ascomycota</taxon>
        <taxon>Pezizomycotina</taxon>
        <taxon>Sordariomycetes</taxon>
        <taxon>Hypocreomycetidae</taxon>
        <taxon>Microascales</taxon>
        <taxon>Microascaceae</taxon>
        <taxon>Scedosporium</taxon>
    </lineage>
</organism>
<dbReference type="VEuPathDB" id="FungiDB:SAPIO_CDS9513"/>
<accession>A0A084FWY6</accession>